<evidence type="ECO:0000256" key="2">
    <source>
        <dbReference type="HAMAP-Rule" id="MF_00813"/>
    </source>
</evidence>
<keyword evidence="2 5" id="KW-0378">Hydrolase</keyword>
<dbReference type="SUPFAM" id="SSF49785">
    <property type="entry name" value="Galactose-binding domain-like"/>
    <property type="match status" value="2"/>
</dbReference>
<dbReference type="PANTHER" id="PTHR12045">
    <property type="entry name" value="ALLANTOICASE"/>
    <property type="match status" value="1"/>
</dbReference>
<reference evidence="5 6" key="1">
    <citation type="submission" date="2020-04" db="EMBL/GenBank/DDBJ databases">
        <authorList>
            <person name="Klaysubun C."/>
            <person name="Duangmal K."/>
            <person name="Lipun K."/>
        </authorList>
    </citation>
    <scope>NUCLEOTIDE SEQUENCE [LARGE SCALE GENOMIC DNA]</scope>
    <source>
        <strain evidence="5 6">DSM 45300</strain>
    </source>
</reference>
<comment type="pathway">
    <text evidence="2">Nitrogen metabolism; (S)-allantoin degradation; (S)-ureidoglycolate from allantoate (aminidohydrolase route): step 1/1.</text>
</comment>
<evidence type="ECO:0000256" key="1">
    <source>
        <dbReference type="ARBA" id="ARBA00009242"/>
    </source>
</evidence>
<proteinExistence type="inferred from homology"/>
<dbReference type="InterPro" id="IPR005164">
    <property type="entry name" value="Allantoicase"/>
</dbReference>
<keyword evidence="6" id="KW-1185">Reference proteome</keyword>
<feature type="domain" description="Allantoicase" evidence="4">
    <location>
        <begin position="223"/>
        <end position="359"/>
    </location>
</feature>
<accession>A0A848DDM5</accession>
<dbReference type="EMBL" id="JAAXKZ010000008">
    <property type="protein sequence ID" value="NMH90738.1"/>
    <property type="molecule type" value="Genomic_DNA"/>
</dbReference>
<evidence type="ECO:0000256" key="3">
    <source>
        <dbReference type="SAM" id="MobiDB-lite"/>
    </source>
</evidence>
<dbReference type="InterPro" id="IPR015908">
    <property type="entry name" value="Allantoicase_dom"/>
</dbReference>
<feature type="domain" description="Allantoicase" evidence="4">
    <location>
        <begin position="55"/>
        <end position="204"/>
    </location>
</feature>
<dbReference type="UniPathway" id="UPA00395">
    <property type="reaction ID" value="UER00654"/>
</dbReference>
<protein>
    <recommendedName>
        <fullName evidence="2">Probable allantoicase</fullName>
        <ecNumber evidence="2">3.5.3.4</ecNumber>
    </recommendedName>
    <alternativeName>
        <fullName evidence="2">Allantoate amidinohydrolase</fullName>
    </alternativeName>
</protein>
<dbReference type="Proteomes" id="UP000586918">
    <property type="component" value="Unassembled WGS sequence"/>
</dbReference>
<evidence type="ECO:0000313" key="5">
    <source>
        <dbReference type="EMBL" id="NMH90738.1"/>
    </source>
</evidence>
<dbReference type="GO" id="GO:0004037">
    <property type="term" value="F:allantoicase activity"/>
    <property type="evidence" value="ECO:0007669"/>
    <property type="project" value="UniProtKB-UniRule"/>
</dbReference>
<comment type="catalytic activity">
    <reaction evidence="2">
        <text>allantoate + H2O = (S)-ureidoglycolate + urea</text>
        <dbReference type="Rhea" id="RHEA:11016"/>
        <dbReference type="ChEBI" id="CHEBI:15377"/>
        <dbReference type="ChEBI" id="CHEBI:16199"/>
        <dbReference type="ChEBI" id="CHEBI:17536"/>
        <dbReference type="ChEBI" id="CHEBI:57296"/>
        <dbReference type="EC" id="3.5.3.4"/>
    </reaction>
</comment>
<sequence length="390" mass="42415">MPAGRCTARSVAPGCGVSRSTAARRTAGCSPGKEPDVPTDASFTELPDLASRHLGGSVVWANDELFAERENLIRPEAPTFSAESFGHKGKVYDGWETRRRREPGHDEAVVRLGAAGVVYGVVVDTAFFRGNYPPHVSVEATSVEGYPSPEELRQAGWETLVARTEARGDTANLYPVADRRRWTHVRLSIYPDGGVARLRVHGEVLPDPRLLHGTVDLAALENGGTLLACSDAFYSSPVNLIAPGRARIMGEGWENARRRGPGNDFATFRLVAAGELARVEVDTSYFVGNAPGWVKVSAADEAKGDLDDPASWWDAVPRTRVQPDTRHHYLVHDTRPATHVRLDVYPDGGLTRLRVHGTITPDAHAALARRWWAALPAPHRAAIPDQEPSS</sequence>
<comment type="caution">
    <text evidence="5">The sequence shown here is derived from an EMBL/GenBank/DDBJ whole genome shotgun (WGS) entry which is preliminary data.</text>
</comment>
<dbReference type="Pfam" id="PF03561">
    <property type="entry name" value="Allantoicase"/>
    <property type="match status" value="2"/>
</dbReference>
<dbReference type="NCBIfam" id="TIGR02961">
    <property type="entry name" value="allantoicase"/>
    <property type="match status" value="1"/>
</dbReference>
<dbReference type="Gene3D" id="2.60.120.260">
    <property type="entry name" value="Galactose-binding domain-like"/>
    <property type="match status" value="2"/>
</dbReference>
<name>A0A848DDM5_9PSEU</name>
<dbReference type="EC" id="3.5.3.4" evidence="2"/>
<dbReference type="AlphaFoldDB" id="A0A848DDM5"/>
<dbReference type="PIRSF" id="PIRSF016516">
    <property type="entry name" value="Allantoicase"/>
    <property type="match status" value="1"/>
</dbReference>
<keyword evidence="2" id="KW-0659">Purine metabolism</keyword>
<gene>
    <name evidence="2" type="primary">alc</name>
    <name evidence="5" type="ORF">HF519_03900</name>
</gene>
<dbReference type="GO" id="GO:0000256">
    <property type="term" value="P:allantoin catabolic process"/>
    <property type="evidence" value="ECO:0007669"/>
    <property type="project" value="UniProtKB-UniRule"/>
</dbReference>
<dbReference type="HAMAP" id="MF_00813">
    <property type="entry name" value="Allantoicase"/>
    <property type="match status" value="1"/>
</dbReference>
<dbReference type="InterPro" id="IPR008979">
    <property type="entry name" value="Galactose-bd-like_sf"/>
</dbReference>
<dbReference type="GO" id="GO:0006144">
    <property type="term" value="P:purine nucleobase metabolic process"/>
    <property type="evidence" value="ECO:0007669"/>
    <property type="project" value="UniProtKB-KW"/>
</dbReference>
<feature type="region of interest" description="Disordered" evidence="3">
    <location>
        <begin position="1"/>
        <end position="40"/>
    </location>
</feature>
<comment type="similarity">
    <text evidence="1 2">Belongs to the allantoicase family.</text>
</comment>
<dbReference type="PANTHER" id="PTHR12045:SF3">
    <property type="entry name" value="INACTIVE ALLANTOICASE-RELATED"/>
    <property type="match status" value="1"/>
</dbReference>
<organism evidence="5 6">
    <name type="scientific">Pseudonocardia bannensis</name>
    <dbReference type="NCBI Taxonomy" id="630973"/>
    <lineage>
        <taxon>Bacteria</taxon>
        <taxon>Bacillati</taxon>
        <taxon>Actinomycetota</taxon>
        <taxon>Actinomycetes</taxon>
        <taxon>Pseudonocardiales</taxon>
        <taxon>Pseudonocardiaceae</taxon>
        <taxon>Pseudonocardia</taxon>
    </lineage>
</organism>
<evidence type="ECO:0000259" key="4">
    <source>
        <dbReference type="Pfam" id="PF03561"/>
    </source>
</evidence>
<evidence type="ECO:0000313" key="6">
    <source>
        <dbReference type="Proteomes" id="UP000586918"/>
    </source>
</evidence>